<dbReference type="GO" id="GO:0003723">
    <property type="term" value="F:RNA binding"/>
    <property type="evidence" value="ECO:0007669"/>
    <property type="project" value="UniProtKB-UniRule"/>
</dbReference>
<dbReference type="Pfam" id="PF01029">
    <property type="entry name" value="NusB"/>
    <property type="match status" value="1"/>
</dbReference>
<dbReference type="InterPro" id="IPR001678">
    <property type="entry name" value="MeTrfase_RsmB-F_NOP2_dom"/>
</dbReference>
<organism evidence="15 16">
    <name type="scientific">Nostoc linckia z8</name>
    <dbReference type="NCBI Taxonomy" id="1628746"/>
    <lineage>
        <taxon>Bacteria</taxon>
        <taxon>Bacillati</taxon>
        <taxon>Cyanobacteriota</taxon>
        <taxon>Cyanophyceae</taxon>
        <taxon>Nostocales</taxon>
        <taxon>Nostocaceae</taxon>
        <taxon>Nostoc</taxon>
    </lineage>
</organism>
<dbReference type="InterPro" id="IPR049560">
    <property type="entry name" value="MeTrfase_RsmB-F_NOP2_cat"/>
</dbReference>
<dbReference type="InterPro" id="IPR029063">
    <property type="entry name" value="SAM-dependent_MTases_sf"/>
</dbReference>
<evidence type="ECO:0000256" key="3">
    <source>
        <dbReference type="ARBA" id="ARBA00012140"/>
    </source>
</evidence>
<dbReference type="Proteomes" id="UP000222310">
    <property type="component" value="Unassembled WGS sequence"/>
</dbReference>
<feature type="binding site" evidence="13">
    <location>
        <begin position="332"/>
        <end position="338"/>
    </location>
    <ligand>
        <name>S-adenosyl-L-methionine</name>
        <dbReference type="ChEBI" id="CHEBI:59789"/>
    </ligand>
</feature>
<comment type="caution">
    <text evidence="15">The sequence shown here is derived from an EMBL/GenBank/DDBJ whole genome shotgun (WGS) entry which is preliminary data.</text>
</comment>
<dbReference type="InterPro" id="IPR048019">
    <property type="entry name" value="RsmB-like_N"/>
</dbReference>
<evidence type="ECO:0000256" key="6">
    <source>
        <dbReference type="ARBA" id="ARBA00022603"/>
    </source>
</evidence>
<dbReference type="NCBIfam" id="TIGR00563">
    <property type="entry name" value="rsmB"/>
    <property type="match status" value="1"/>
</dbReference>
<evidence type="ECO:0000256" key="8">
    <source>
        <dbReference type="ARBA" id="ARBA00022691"/>
    </source>
</evidence>
<dbReference type="CDD" id="cd00620">
    <property type="entry name" value="Methyltransferase_Sun"/>
    <property type="match status" value="1"/>
</dbReference>
<keyword evidence="6 13" id="KW-0489">Methyltransferase</keyword>
<evidence type="ECO:0000256" key="1">
    <source>
        <dbReference type="ARBA" id="ARBA00002724"/>
    </source>
</evidence>
<evidence type="ECO:0000256" key="11">
    <source>
        <dbReference type="ARBA" id="ARBA00031088"/>
    </source>
</evidence>
<dbReference type="RefSeq" id="WP_099065774.1">
    <property type="nucleotide sequence ID" value="NZ_LAHD01000081.1"/>
</dbReference>
<dbReference type="PANTHER" id="PTHR22807">
    <property type="entry name" value="NOP2 YEAST -RELATED NOL1/NOP2/FMU SUN DOMAIN-CONTAINING"/>
    <property type="match status" value="1"/>
</dbReference>
<dbReference type="EMBL" id="LAHD01000081">
    <property type="protein sequence ID" value="PHK00434.1"/>
    <property type="molecule type" value="Genomic_DNA"/>
</dbReference>
<dbReference type="Gene3D" id="1.10.940.10">
    <property type="entry name" value="NusB-like"/>
    <property type="match status" value="1"/>
</dbReference>
<dbReference type="NCBIfam" id="NF011493">
    <property type="entry name" value="PRK14901.1"/>
    <property type="match status" value="1"/>
</dbReference>
<dbReference type="GO" id="GO:0008649">
    <property type="term" value="F:rRNA methyltransferase activity"/>
    <property type="evidence" value="ECO:0007669"/>
    <property type="project" value="InterPro"/>
</dbReference>
<dbReference type="GeneID" id="57091954"/>
<dbReference type="AlphaFoldDB" id="A0A9Q5Z8X6"/>
<evidence type="ECO:0000313" key="15">
    <source>
        <dbReference type="EMBL" id="PHK00434.1"/>
    </source>
</evidence>
<evidence type="ECO:0000256" key="4">
    <source>
        <dbReference type="ARBA" id="ARBA00022490"/>
    </source>
</evidence>
<evidence type="ECO:0000256" key="9">
    <source>
        <dbReference type="ARBA" id="ARBA00022884"/>
    </source>
</evidence>
<keyword evidence="5" id="KW-0698">rRNA processing</keyword>
<dbReference type="Gene3D" id="3.30.70.1170">
    <property type="entry name" value="Sun protein, domain 3"/>
    <property type="match status" value="1"/>
</dbReference>
<dbReference type="GO" id="GO:0006355">
    <property type="term" value="P:regulation of DNA-templated transcription"/>
    <property type="evidence" value="ECO:0007669"/>
    <property type="project" value="InterPro"/>
</dbReference>
<evidence type="ECO:0000313" key="16">
    <source>
        <dbReference type="Proteomes" id="UP000222310"/>
    </source>
</evidence>
<dbReference type="FunFam" id="3.40.50.150:FF:000257">
    <property type="entry name" value="16S rRNA methyltransferase"/>
    <property type="match status" value="1"/>
</dbReference>
<dbReference type="PRINTS" id="PR02008">
    <property type="entry name" value="RCMTFAMILY"/>
</dbReference>
<keyword evidence="7 13" id="KW-0808">Transferase</keyword>
<dbReference type="InterPro" id="IPR035926">
    <property type="entry name" value="NusB-like_sf"/>
</dbReference>
<comment type="function">
    <text evidence="1">Specifically methylates the cytosine at position 967 (m5C967) of 16S rRNA.</text>
</comment>
<evidence type="ECO:0000256" key="12">
    <source>
        <dbReference type="ARBA" id="ARBA00047283"/>
    </source>
</evidence>
<evidence type="ECO:0000256" key="7">
    <source>
        <dbReference type="ARBA" id="ARBA00022679"/>
    </source>
</evidence>
<dbReference type="SUPFAM" id="SSF53335">
    <property type="entry name" value="S-adenosyl-L-methionine-dependent methyltransferases"/>
    <property type="match status" value="1"/>
</dbReference>
<evidence type="ECO:0000256" key="10">
    <source>
        <dbReference type="ARBA" id="ARBA00030399"/>
    </source>
</evidence>
<feature type="binding site" evidence="13">
    <location>
        <position position="383"/>
    </location>
    <ligand>
        <name>S-adenosyl-L-methionine</name>
        <dbReference type="ChEBI" id="CHEBI:59789"/>
    </ligand>
</feature>
<feature type="binding site" evidence="13">
    <location>
        <position position="356"/>
    </location>
    <ligand>
        <name>S-adenosyl-L-methionine</name>
        <dbReference type="ChEBI" id="CHEBI:59789"/>
    </ligand>
</feature>
<protein>
    <recommendedName>
        <fullName evidence="3">16S rRNA (cytosine(967)-C(5))-methyltransferase</fullName>
        <ecNumber evidence="3">2.1.1.176</ecNumber>
    </recommendedName>
    <alternativeName>
        <fullName evidence="10">16S rRNA m5C967 methyltransferase</fullName>
    </alternativeName>
    <alternativeName>
        <fullName evidence="11">rRNA (cytosine-C(5)-)-methyltransferase RsmB</fullName>
    </alternativeName>
</protein>
<keyword evidence="4" id="KW-0963">Cytoplasm</keyword>
<keyword evidence="9 13" id="KW-0694">RNA-binding</keyword>
<dbReference type="CDD" id="cd02440">
    <property type="entry name" value="AdoMet_MTases"/>
    <property type="match status" value="1"/>
</dbReference>
<comment type="catalytic activity">
    <reaction evidence="12">
        <text>cytidine(967) in 16S rRNA + S-adenosyl-L-methionine = 5-methylcytidine(967) in 16S rRNA + S-adenosyl-L-homocysteine + H(+)</text>
        <dbReference type="Rhea" id="RHEA:42748"/>
        <dbReference type="Rhea" id="RHEA-COMP:10219"/>
        <dbReference type="Rhea" id="RHEA-COMP:10220"/>
        <dbReference type="ChEBI" id="CHEBI:15378"/>
        <dbReference type="ChEBI" id="CHEBI:57856"/>
        <dbReference type="ChEBI" id="CHEBI:59789"/>
        <dbReference type="ChEBI" id="CHEBI:74483"/>
        <dbReference type="ChEBI" id="CHEBI:82748"/>
        <dbReference type="EC" id="2.1.1.176"/>
    </reaction>
</comment>
<dbReference type="PROSITE" id="PS51686">
    <property type="entry name" value="SAM_MT_RSMB_NOP"/>
    <property type="match status" value="1"/>
</dbReference>
<dbReference type="InterPro" id="IPR023267">
    <property type="entry name" value="RCMT"/>
</dbReference>
<dbReference type="Gene3D" id="3.40.50.150">
    <property type="entry name" value="Vaccinia Virus protein VP39"/>
    <property type="match status" value="1"/>
</dbReference>
<proteinExistence type="inferred from homology"/>
<dbReference type="Pfam" id="PF22458">
    <property type="entry name" value="RsmF-B_ferredox"/>
    <property type="match status" value="1"/>
</dbReference>
<dbReference type="InterPro" id="IPR004573">
    <property type="entry name" value="rRNA_ssu_MeTfrase_B"/>
</dbReference>
<dbReference type="Pfam" id="PF01189">
    <property type="entry name" value="Methyltr_RsmB-F"/>
    <property type="match status" value="1"/>
</dbReference>
<sequence length="520" mass="58222">MTNARQLAFIALRDVHKGAYVDVALDRVLQKVSLADSDRRLVTELTYGSVRRQRTLDTLIDQLAQKKSHQQPKDLRTILHLGLYQLRYQERIPASAAVNTTVQLAKENGFSGLSGFVNGLLRQYLRKAEGDGEMGRWGDGEMGRWGDGGTRGQGDKGIRRIIPQSTVNSQQSTVNTPNAPCPMTPLAPLGETPRPQWLPNAPSLLQLPENPVERLGILHSFPDWIIQVWLEQLGFAQTEQLCEWMNQSPTIDLRINPLRTSIEEVEAALQSAGVLVRRVRYLPQALRLISNPGSIQKLPGFQQGWWTVQDSSAQLVSHLLDPQPGEVVIDACAAPGGKTTHIAELMQDRGKIWACDRTSSRLRKLQENSQRLNLKSIQICIGDSRDFTQFHNTADRVLLDAPCSGLGTMHRHADARWRQTPQSVQELGLLQRQLLSHTSTFVKPGGVLVYATCTLHPAENEEAVAAFLAESPDWQIESPNSLELRDFPGNTAQGWLKVWPHREDMDGFFMVRLRKTNNSE</sequence>
<comment type="subcellular location">
    <subcellularLocation>
        <location evidence="2">Cytoplasm</location>
    </subcellularLocation>
</comment>
<dbReference type="GO" id="GO:0005737">
    <property type="term" value="C:cytoplasm"/>
    <property type="evidence" value="ECO:0007669"/>
    <property type="project" value="UniProtKB-SubCell"/>
</dbReference>
<feature type="binding site" evidence="13">
    <location>
        <position position="400"/>
    </location>
    <ligand>
        <name>S-adenosyl-L-methionine</name>
        <dbReference type="ChEBI" id="CHEBI:59789"/>
    </ligand>
</feature>
<dbReference type="EC" id="2.1.1.176" evidence="3"/>
<reference evidence="15 16" key="1">
    <citation type="submission" date="2015-02" db="EMBL/GenBank/DDBJ databases">
        <title>Nostoc linckia genome annotation.</title>
        <authorList>
            <person name="Zhou Z."/>
        </authorList>
    </citation>
    <scope>NUCLEOTIDE SEQUENCE [LARGE SCALE GENOMIC DNA]</scope>
    <source>
        <strain evidence="16">z8</strain>
    </source>
</reference>
<dbReference type="InterPro" id="IPR054728">
    <property type="entry name" value="RsmB-like_ferredoxin"/>
</dbReference>
<evidence type="ECO:0000256" key="5">
    <source>
        <dbReference type="ARBA" id="ARBA00022552"/>
    </source>
</evidence>
<dbReference type="PANTHER" id="PTHR22807:SF53">
    <property type="entry name" value="RIBOSOMAL RNA SMALL SUBUNIT METHYLTRANSFERASE B-RELATED"/>
    <property type="match status" value="1"/>
</dbReference>
<feature type="domain" description="SAM-dependent MTase RsmB/NOP-type" evidence="14">
    <location>
        <begin position="241"/>
        <end position="516"/>
    </location>
</feature>
<evidence type="ECO:0000256" key="13">
    <source>
        <dbReference type="PROSITE-ProRule" id="PRU01023"/>
    </source>
</evidence>
<keyword evidence="8 13" id="KW-0949">S-adenosyl-L-methionine</keyword>
<dbReference type="InterPro" id="IPR006027">
    <property type="entry name" value="NusB_RsmB_TIM44"/>
</dbReference>
<comment type="similarity">
    <text evidence="13">Belongs to the class I-like SAM-binding methyltransferase superfamily. RsmB/NOP family.</text>
</comment>
<accession>A0A9Q5Z8X6</accession>
<evidence type="ECO:0000259" key="14">
    <source>
        <dbReference type="PROSITE" id="PS51686"/>
    </source>
</evidence>
<dbReference type="SUPFAM" id="SSF48013">
    <property type="entry name" value="NusB-like"/>
    <property type="match status" value="1"/>
</dbReference>
<evidence type="ECO:0000256" key="2">
    <source>
        <dbReference type="ARBA" id="ARBA00004496"/>
    </source>
</evidence>
<gene>
    <name evidence="15" type="ORF">VF08_24030</name>
</gene>
<feature type="active site" description="Nucleophile" evidence="13">
    <location>
        <position position="453"/>
    </location>
</feature>
<name>A0A9Q5Z8X6_NOSLI</name>